<sequence>MAEVKDSLDINVKQNFIDPLQLLQDKDLKEIGHHLKKLEGRRLDYDYKKKRLGKIPDEEVKQAVEKFEESKELAERSMFNFLENDVEQVSQLAVFVEAALDYHKQSTDILEDLQSKLQNRSSSHHSKETTLIFGNGDYSNCLFEKDQVLMGESNGEAVAELREKFMTAGLRSSMHMDQPCCQALYDFEPENEGELGFKEGDIITLTNQIDENWYEGMLNGESGFFPINYVEVMVPLPQ</sequence>
<keyword evidence="6" id="KW-0175">Coiled coil</keyword>
<comment type="similarity">
    <text evidence="3">Belongs to the endophilin family.</text>
</comment>
<dbReference type="CDD" id="cd11803">
    <property type="entry name" value="SH3_Endophilin_A"/>
    <property type="match status" value="1"/>
</dbReference>
<dbReference type="PRINTS" id="PR01887">
    <property type="entry name" value="SPECTRNALPHA"/>
</dbReference>
<dbReference type="InterPro" id="IPR035824">
    <property type="entry name" value="Endophilin_A_SH3"/>
</dbReference>
<evidence type="ECO:0000259" key="9">
    <source>
        <dbReference type="PROSITE" id="PS50002"/>
    </source>
</evidence>
<dbReference type="GO" id="GO:0098793">
    <property type="term" value="C:presynapse"/>
    <property type="evidence" value="ECO:0007669"/>
    <property type="project" value="TreeGrafter"/>
</dbReference>
<dbReference type="EMBL" id="KZ505757">
    <property type="protein sequence ID" value="PKU45495.1"/>
    <property type="molecule type" value="Genomic_DNA"/>
</dbReference>
<dbReference type="GO" id="GO:0098978">
    <property type="term" value="C:glutamatergic synapse"/>
    <property type="evidence" value="ECO:0007669"/>
    <property type="project" value="TreeGrafter"/>
</dbReference>
<evidence type="ECO:0000256" key="1">
    <source>
        <dbReference type="ARBA" id="ARBA00004170"/>
    </source>
</evidence>
<evidence type="ECO:0000256" key="6">
    <source>
        <dbReference type="ARBA" id="ARBA00023054"/>
    </source>
</evidence>
<feature type="domain" description="SH3" evidence="9">
    <location>
        <begin position="176"/>
        <end position="235"/>
    </location>
</feature>
<reference evidence="12" key="2">
    <citation type="submission" date="2017-12" db="EMBL/GenBank/DDBJ databases">
        <title>Genome sequence of the Bar-tailed Godwit (Limosa lapponica baueri).</title>
        <authorList>
            <person name="Lima N.C.B."/>
            <person name="Parody-Merino A.M."/>
            <person name="Battley P.F."/>
            <person name="Fidler A.E."/>
            <person name="Prosdocimi F."/>
        </authorList>
    </citation>
    <scope>NUCLEOTIDE SEQUENCE [LARGE SCALE GENOMIC DNA]</scope>
</reference>
<dbReference type="GO" id="GO:0005769">
    <property type="term" value="C:early endosome"/>
    <property type="evidence" value="ECO:0007669"/>
    <property type="project" value="UniProtKB-SubCell"/>
</dbReference>
<dbReference type="Gene3D" id="1.20.1270.60">
    <property type="entry name" value="Arfaptin homology (AH) domain/BAR domain"/>
    <property type="match status" value="1"/>
</dbReference>
<keyword evidence="5" id="KW-0254">Endocytosis</keyword>
<keyword evidence="4 8" id="KW-0728">SH3 domain</keyword>
<evidence type="ECO:0000256" key="5">
    <source>
        <dbReference type="ARBA" id="ARBA00022583"/>
    </source>
</evidence>
<comment type="subcellular location">
    <subcellularLocation>
        <location evidence="2">Early endosome</location>
    </subcellularLocation>
    <subcellularLocation>
        <location evidence="1">Membrane</location>
        <topology evidence="1">Peripheral membrane protein</topology>
    </subcellularLocation>
</comment>
<dbReference type="Pfam" id="PF03114">
    <property type="entry name" value="BAR"/>
    <property type="match status" value="1"/>
</dbReference>
<dbReference type="SMART" id="SM00326">
    <property type="entry name" value="SH3"/>
    <property type="match status" value="1"/>
</dbReference>
<evidence type="ECO:0000259" key="10">
    <source>
        <dbReference type="PROSITE" id="PS51021"/>
    </source>
</evidence>
<dbReference type="Gene3D" id="2.30.30.40">
    <property type="entry name" value="SH3 Domains"/>
    <property type="match status" value="1"/>
</dbReference>
<dbReference type="InterPro" id="IPR036028">
    <property type="entry name" value="SH3-like_dom_sf"/>
</dbReference>
<dbReference type="OrthoDB" id="443981at2759"/>
<evidence type="ECO:0000313" key="11">
    <source>
        <dbReference type="EMBL" id="PKU45495.1"/>
    </source>
</evidence>
<dbReference type="SUPFAM" id="SSF50044">
    <property type="entry name" value="SH3-domain"/>
    <property type="match status" value="1"/>
</dbReference>
<evidence type="ECO:0000256" key="3">
    <source>
        <dbReference type="ARBA" id="ARBA00006697"/>
    </source>
</evidence>
<dbReference type="InterPro" id="IPR050384">
    <property type="entry name" value="Endophilin_SH3RF"/>
</dbReference>
<accession>A0A2I0UHG4</accession>
<keyword evidence="12" id="KW-1185">Reference proteome</keyword>
<dbReference type="FunFam" id="2.30.30.40:FF:000053">
    <property type="entry name" value="endophilin-A1 isoform X2"/>
    <property type="match status" value="1"/>
</dbReference>
<dbReference type="PANTHER" id="PTHR14167">
    <property type="entry name" value="SH3 DOMAIN-CONTAINING"/>
    <property type="match status" value="1"/>
</dbReference>
<dbReference type="GO" id="GO:0016191">
    <property type="term" value="P:synaptic vesicle uncoating"/>
    <property type="evidence" value="ECO:0007669"/>
    <property type="project" value="TreeGrafter"/>
</dbReference>
<dbReference type="InterPro" id="IPR001452">
    <property type="entry name" value="SH3_domain"/>
</dbReference>
<dbReference type="PROSITE" id="PS50002">
    <property type="entry name" value="SH3"/>
    <property type="match status" value="1"/>
</dbReference>
<dbReference type="SUPFAM" id="SSF103657">
    <property type="entry name" value="BAR/IMD domain-like"/>
    <property type="match status" value="1"/>
</dbReference>
<proteinExistence type="inferred from homology"/>
<dbReference type="PRINTS" id="PR00452">
    <property type="entry name" value="SH3DOMAIN"/>
</dbReference>
<dbReference type="AlphaFoldDB" id="A0A2I0UHG4"/>
<dbReference type="PANTHER" id="PTHR14167:SF45">
    <property type="entry name" value="ENDOPHILIN-A3"/>
    <property type="match status" value="1"/>
</dbReference>
<reference evidence="12" key="1">
    <citation type="submission" date="2017-11" db="EMBL/GenBank/DDBJ databases">
        <authorList>
            <person name="Lima N.C."/>
            <person name="Parody-Merino A.M."/>
            <person name="Battley P.F."/>
            <person name="Fidler A.E."/>
            <person name="Prosdocimi F."/>
        </authorList>
    </citation>
    <scope>NUCLEOTIDE SEQUENCE [LARGE SCALE GENOMIC DNA]</scope>
</reference>
<evidence type="ECO:0000256" key="8">
    <source>
        <dbReference type="PROSITE-ProRule" id="PRU00192"/>
    </source>
</evidence>
<organism evidence="11 12">
    <name type="scientific">Limosa lapponica baueri</name>
    <dbReference type="NCBI Taxonomy" id="1758121"/>
    <lineage>
        <taxon>Eukaryota</taxon>
        <taxon>Metazoa</taxon>
        <taxon>Chordata</taxon>
        <taxon>Craniata</taxon>
        <taxon>Vertebrata</taxon>
        <taxon>Euteleostomi</taxon>
        <taxon>Archelosauria</taxon>
        <taxon>Archosauria</taxon>
        <taxon>Dinosauria</taxon>
        <taxon>Saurischia</taxon>
        <taxon>Theropoda</taxon>
        <taxon>Coelurosauria</taxon>
        <taxon>Aves</taxon>
        <taxon>Neognathae</taxon>
        <taxon>Neoaves</taxon>
        <taxon>Charadriiformes</taxon>
        <taxon>Scolopacidae</taxon>
        <taxon>Limosa</taxon>
    </lineage>
</organism>
<gene>
    <name evidence="11" type="ORF">llap_4214</name>
</gene>
<evidence type="ECO:0000256" key="7">
    <source>
        <dbReference type="ARBA" id="ARBA00023136"/>
    </source>
</evidence>
<dbReference type="Proteomes" id="UP000233556">
    <property type="component" value="Unassembled WGS sequence"/>
</dbReference>
<dbReference type="InterPro" id="IPR004148">
    <property type="entry name" value="BAR_dom"/>
</dbReference>
<dbReference type="InterPro" id="IPR027267">
    <property type="entry name" value="AH/BAR_dom_sf"/>
</dbReference>
<dbReference type="Pfam" id="PF00018">
    <property type="entry name" value="SH3_1"/>
    <property type="match status" value="1"/>
</dbReference>
<dbReference type="PROSITE" id="PS51021">
    <property type="entry name" value="BAR"/>
    <property type="match status" value="1"/>
</dbReference>
<evidence type="ECO:0000256" key="2">
    <source>
        <dbReference type="ARBA" id="ARBA00004412"/>
    </source>
</evidence>
<evidence type="ECO:0000256" key="4">
    <source>
        <dbReference type="ARBA" id="ARBA00022443"/>
    </source>
</evidence>
<protein>
    <submittedName>
        <fullName evidence="11">Endophilin-a3 isoform x2</fullName>
    </submittedName>
</protein>
<evidence type="ECO:0000313" key="12">
    <source>
        <dbReference type="Proteomes" id="UP000233556"/>
    </source>
</evidence>
<keyword evidence="7" id="KW-0472">Membrane</keyword>
<dbReference type="GO" id="GO:0016020">
    <property type="term" value="C:membrane"/>
    <property type="evidence" value="ECO:0007669"/>
    <property type="project" value="UniProtKB-SubCell"/>
</dbReference>
<name>A0A2I0UHG4_LIMLA</name>
<feature type="domain" description="BAR" evidence="10">
    <location>
        <begin position="1"/>
        <end position="126"/>
    </location>
</feature>